<feature type="compositionally biased region" description="Polar residues" evidence="1">
    <location>
        <begin position="353"/>
        <end position="366"/>
    </location>
</feature>
<name>A0ABQ9L2A5_HEVBR</name>
<dbReference type="PANTHER" id="PTHR34682">
    <property type="entry name" value="AT HOOK MOTIF-CONTAINING PROTEIN"/>
    <property type="match status" value="1"/>
</dbReference>
<dbReference type="InterPro" id="IPR045881">
    <property type="entry name" value="MNM1-like"/>
</dbReference>
<evidence type="ECO:0008006" key="4">
    <source>
        <dbReference type="Google" id="ProtNLM"/>
    </source>
</evidence>
<organism evidence="2 3">
    <name type="scientific">Hevea brasiliensis</name>
    <name type="common">Para rubber tree</name>
    <name type="synonym">Siphonia brasiliensis</name>
    <dbReference type="NCBI Taxonomy" id="3981"/>
    <lineage>
        <taxon>Eukaryota</taxon>
        <taxon>Viridiplantae</taxon>
        <taxon>Streptophyta</taxon>
        <taxon>Embryophyta</taxon>
        <taxon>Tracheophyta</taxon>
        <taxon>Spermatophyta</taxon>
        <taxon>Magnoliopsida</taxon>
        <taxon>eudicotyledons</taxon>
        <taxon>Gunneridae</taxon>
        <taxon>Pentapetalae</taxon>
        <taxon>rosids</taxon>
        <taxon>fabids</taxon>
        <taxon>Malpighiales</taxon>
        <taxon>Euphorbiaceae</taxon>
        <taxon>Crotonoideae</taxon>
        <taxon>Micrandreae</taxon>
        <taxon>Hevea</taxon>
    </lineage>
</organism>
<feature type="region of interest" description="Disordered" evidence="1">
    <location>
        <begin position="70"/>
        <end position="127"/>
    </location>
</feature>
<comment type="caution">
    <text evidence="2">The sequence shown here is derived from an EMBL/GenBank/DDBJ whole genome shotgun (WGS) entry which is preliminary data.</text>
</comment>
<feature type="compositionally biased region" description="Basic residues" evidence="1">
    <location>
        <begin position="73"/>
        <end position="85"/>
    </location>
</feature>
<evidence type="ECO:0000256" key="1">
    <source>
        <dbReference type="SAM" id="MobiDB-lite"/>
    </source>
</evidence>
<dbReference type="PANTHER" id="PTHR34682:SF1">
    <property type="entry name" value="PROTEIN METABOLIC NETWORK MODULATOR 1"/>
    <property type="match status" value="1"/>
</dbReference>
<keyword evidence="3" id="KW-1185">Reference proteome</keyword>
<evidence type="ECO:0000313" key="3">
    <source>
        <dbReference type="Proteomes" id="UP001174677"/>
    </source>
</evidence>
<gene>
    <name evidence="2" type="ORF">P3X46_027179</name>
</gene>
<dbReference type="EMBL" id="JARPOI010000015">
    <property type="protein sequence ID" value="KAJ9153775.1"/>
    <property type="molecule type" value="Genomic_DNA"/>
</dbReference>
<dbReference type="Proteomes" id="UP001174677">
    <property type="component" value="Chromosome 15"/>
</dbReference>
<feature type="region of interest" description="Disordered" evidence="1">
    <location>
        <begin position="353"/>
        <end position="373"/>
    </location>
</feature>
<reference evidence="2 3" key="1">
    <citation type="journal article" date="2023" name="Plant Biotechnol. J.">
        <title>Chromosome-level wild Hevea brasiliensis genome provides new tools for genomic-assisted breeding and valuable loci to elevate rubber yield.</title>
        <authorList>
            <person name="Cheng H."/>
            <person name="Song X."/>
            <person name="Hu Y."/>
            <person name="Wu T."/>
            <person name="Yang Q."/>
            <person name="An Z."/>
            <person name="Feng S."/>
            <person name="Deng Z."/>
            <person name="Wu W."/>
            <person name="Zeng X."/>
            <person name="Tu M."/>
            <person name="Wang X."/>
            <person name="Huang H."/>
        </authorList>
    </citation>
    <scope>NUCLEOTIDE SEQUENCE [LARGE SCALE GENOMIC DNA]</scope>
    <source>
        <strain evidence="2">MT/VB/25A 57/8</strain>
    </source>
</reference>
<protein>
    <recommendedName>
        <fullName evidence="4">Protein kinase domain-containing protein</fullName>
    </recommendedName>
</protein>
<evidence type="ECO:0000313" key="2">
    <source>
        <dbReference type="EMBL" id="KAJ9153775.1"/>
    </source>
</evidence>
<sequence>MLFKKLWTKILSFMNKYHEVIIAMEYIHGNLVPNRALDPGTGTGRLAGIGGCKRGIWLGIANGCWPPATKAGGAHKRGRPRKHPRPNLGHGSDVHASMNPNPNHGESSHVPPGFVGVNGGQPHQVDSANDATDVMVGQVVHGVIEAAFDAGYLLTVRVGNSETTLRGVVFKSGRYVPVSTDNDVAPGVQMIRRNEIPIPRDRNGIVHTARAANPITSEGKQVPSMANQTPVISRGNVVPVLLQPVDLSNGNASGPSSAATQPTDAVAFKGKRVLDAAHPSNGSTPTNQVLAVETQLLHFQSQNDHQLMSSSIQKEASVNQNLAAAQQDAEAKSMKLPGMPFEKLLTEVIKRTQVPSQSTKTDNGSAVNLPAKDSGLAAEDDISDTDQPLSVEPLQSVQPALHNHPAVVSRPLVNYRTAKMTELLQVLQENMTENQATQVQDETTDARLKLDELRSSET</sequence>
<proteinExistence type="predicted"/>
<accession>A0ABQ9L2A5</accession>